<keyword evidence="1" id="KW-0472">Membrane</keyword>
<proteinExistence type="predicted"/>
<dbReference type="EMBL" id="GBXM01092847">
    <property type="protein sequence ID" value="JAH15730.1"/>
    <property type="molecule type" value="Transcribed_RNA"/>
</dbReference>
<evidence type="ECO:0000313" key="2">
    <source>
        <dbReference type="EMBL" id="JAH15730.1"/>
    </source>
</evidence>
<organism evidence="2">
    <name type="scientific">Anguilla anguilla</name>
    <name type="common">European freshwater eel</name>
    <name type="synonym">Muraena anguilla</name>
    <dbReference type="NCBI Taxonomy" id="7936"/>
    <lineage>
        <taxon>Eukaryota</taxon>
        <taxon>Metazoa</taxon>
        <taxon>Chordata</taxon>
        <taxon>Craniata</taxon>
        <taxon>Vertebrata</taxon>
        <taxon>Euteleostomi</taxon>
        <taxon>Actinopterygii</taxon>
        <taxon>Neopterygii</taxon>
        <taxon>Teleostei</taxon>
        <taxon>Anguilliformes</taxon>
        <taxon>Anguillidae</taxon>
        <taxon>Anguilla</taxon>
    </lineage>
</organism>
<protein>
    <submittedName>
        <fullName evidence="2">Uncharacterized protein</fullName>
    </submittedName>
</protein>
<dbReference type="AlphaFoldDB" id="A0A0E9QHD5"/>
<keyword evidence="1" id="KW-0812">Transmembrane</keyword>
<evidence type="ECO:0000256" key="1">
    <source>
        <dbReference type="SAM" id="Phobius"/>
    </source>
</evidence>
<reference evidence="2" key="2">
    <citation type="journal article" date="2015" name="Fish Shellfish Immunol.">
        <title>Early steps in the European eel (Anguilla anguilla)-Vibrio vulnificus interaction in the gills: Role of the RtxA13 toxin.</title>
        <authorList>
            <person name="Callol A."/>
            <person name="Pajuelo D."/>
            <person name="Ebbesson L."/>
            <person name="Teles M."/>
            <person name="MacKenzie S."/>
            <person name="Amaro C."/>
        </authorList>
    </citation>
    <scope>NUCLEOTIDE SEQUENCE</scope>
</reference>
<name>A0A0E9QHD5_ANGAN</name>
<accession>A0A0E9QHD5</accession>
<feature type="transmembrane region" description="Helical" evidence="1">
    <location>
        <begin position="27"/>
        <end position="46"/>
    </location>
</feature>
<sequence>MITNHCGLEWYYIQPEDMYFIPLTKDSNTFIVFVTAGVFILSLVCFKEIMSALKQFSVRFYT</sequence>
<keyword evidence="1" id="KW-1133">Transmembrane helix</keyword>
<reference evidence="2" key="1">
    <citation type="submission" date="2014-11" db="EMBL/GenBank/DDBJ databases">
        <authorList>
            <person name="Amaro Gonzalez C."/>
        </authorList>
    </citation>
    <scope>NUCLEOTIDE SEQUENCE</scope>
</reference>